<evidence type="ECO:0000313" key="2">
    <source>
        <dbReference type="EMBL" id="HIV86448.1"/>
    </source>
</evidence>
<dbReference type="Pfam" id="PF10105">
    <property type="entry name" value="DUF2344"/>
    <property type="match status" value="1"/>
</dbReference>
<dbReference type="InterPro" id="IPR018768">
    <property type="entry name" value="DUF2344"/>
</dbReference>
<feature type="domain" description="DUF2344" evidence="1">
    <location>
        <begin position="5"/>
        <end position="188"/>
    </location>
</feature>
<sequence length="226" mass="25106">MSKKRLVFSKLNMAKFISHLDLLRCFTRAITRAGLPVRYSNGFNPHQKITFSLPLPVGVTGERECVDIDFEDAVTDGEITDRLNRSLPPDIRIISAGEPQHNASAIVSAAYRISLISDSEIGKAALDHFFALPEVAITKKTKKKGENTVNLMDYIKGCTFVSEEQTGGGFETQFELILAAGGQKNLKPELALNALEEYLKPVQVLSRSVHRYRIFCEEDGVLTEFA</sequence>
<dbReference type="NCBIfam" id="TIGR03936">
    <property type="entry name" value="sam_1_link_chp"/>
    <property type="match status" value="1"/>
</dbReference>
<name>A0A9D1TN56_9FIRM</name>
<reference evidence="2" key="1">
    <citation type="journal article" date="2021" name="PeerJ">
        <title>Extensive microbial diversity within the chicken gut microbiome revealed by metagenomics and culture.</title>
        <authorList>
            <person name="Gilroy R."/>
            <person name="Ravi A."/>
            <person name="Getino M."/>
            <person name="Pursley I."/>
            <person name="Horton D.L."/>
            <person name="Alikhan N.F."/>
            <person name="Baker D."/>
            <person name="Gharbi K."/>
            <person name="Hall N."/>
            <person name="Watson M."/>
            <person name="Adriaenssens E.M."/>
            <person name="Foster-Nyarko E."/>
            <person name="Jarju S."/>
            <person name="Secka A."/>
            <person name="Antonio M."/>
            <person name="Oren A."/>
            <person name="Chaudhuri R.R."/>
            <person name="La Ragione R."/>
            <person name="Hildebrand F."/>
            <person name="Pallen M.J."/>
        </authorList>
    </citation>
    <scope>NUCLEOTIDE SEQUENCE</scope>
    <source>
        <strain evidence="2">5790</strain>
    </source>
</reference>
<reference evidence="2" key="2">
    <citation type="submission" date="2021-04" db="EMBL/GenBank/DDBJ databases">
        <authorList>
            <person name="Gilroy R."/>
        </authorList>
    </citation>
    <scope>NUCLEOTIDE SEQUENCE</scope>
    <source>
        <strain evidence="2">5790</strain>
    </source>
</reference>
<proteinExistence type="predicted"/>
<gene>
    <name evidence="2" type="ORF">H9900_06560</name>
</gene>
<dbReference type="Proteomes" id="UP000824162">
    <property type="component" value="Unassembled WGS sequence"/>
</dbReference>
<protein>
    <submittedName>
        <fullName evidence="2">TIGR03936 family radical SAM-associated protein</fullName>
    </submittedName>
</protein>
<evidence type="ECO:0000259" key="1">
    <source>
        <dbReference type="Pfam" id="PF10105"/>
    </source>
</evidence>
<evidence type="ECO:0000313" key="3">
    <source>
        <dbReference type="Proteomes" id="UP000824162"/>
    </source>
</evidence>
<dbReference type="AlphaFoldDB" id="A0A9D1TN56"/>
<dbReference type="EMBL" id="DXIJ01000143">
    <property type="protein sequence ID" value="HIV86448.1"/>
    <property type="molecule type" value="Genomic_DNA"/>
</dbReference>
<organism evidence="2 3">
    <name type="scientific">Candidatus Monoglobus merdigallinarum</name>
    <dbReference type="NCBI Taxonomy" id="2838698"/>
    <lineage>
        <taxon>Bacteria</taxon>
        <taxon>Bacillati</taxon>
        <taxon>Bacillota</taxon>
        <taxon>Clostridia</taxon>
        <taxon>Monoglobales</taxon>
        <taxon>Monoglobaceae</taxon>
        <taxon>Monoglobus</taxon>
    </lineage>
</organism>
<comment type="caution">
    <text evidence="2">The sequence shown here is derived from an EMBL/GenBank/DDBJ whole genome shotgun (WGS) entry which is preliminary data.</text>
</comment>
<accession>A0A9D1TN56</accession>